<keyword evidence="3" id="KW-0677">Repeat</keyword>
<evidence type="ECO:0000313" key="10">
    <source>
        <dbReference type="Proteomes" id="UP001234581"/>
    </source>
</evidence>
<evidence type="ECO:0000256" key="5">
    <source>
        <dbReference type="ARBA" id="ARBA00023163"/>
    </source>
</evidence>
<dbReference type="InterPro" id="IPR035925">
    <property type="entry name" value="BSD_dom_sf"/>
</dbReference>
<name>A0AAD7V1V7_9FUNG</name>
<dbReference type="InterPro" id="IPR011993">
    <property type="entry name" value="PH-like_dom_sf"/>
</dbReference>
<dbReference type="Pfam" id="PF03909">
    <property type="entry name" value="BSD"/>
    <property type="match status" value="1"/>
</dbReference>
<protein>
    <recommendedName>
        <fullName evidence="8">BSD domain-containing protein</fullName>
    </recommendedName>
</protein>
<feature type="compositionally biased region" description="Pro residues" evidence="7">
    <location>
        <begin position="122"/>
        <end position="133"/>
    </location>
</feature>
<keyword evidence="5" id="KW-0804">Transcription</keyword>
<accession>A0AAD7V1V7</accession>
<evidence type="ECO:0000256" key="6">
    <source>
        <dbReference type="ARBA" id="ARBA00023242"/>
    </source>
</evidence>
<comment type="caution">
    <text evidence="9">The sequence shown here is derived from an EMBL/GenBank/DDBJ whole genome shotgun (WGS) entry which is preliminary data.</text>
</comment>
<dbReference type="PANTHER" id="PTHR12856">
    <property type="entry name" value="TRANSCRIPTION INITIATION FACTOR IIH-RELATED"/>
    <property type="match status" value="1"/>
</dbReference>
<feature type="domain" description="BSD" evidence="8">
    <location>
        <begin position="255"/>
        <end position="307"/>
    </location>
</feature>
<gene>
    <name evidence="9" type="ORF">O0I10_008154</name>
</gene>
<organism evidence="9 10">
    <name type="scientific">Lichtheimia ornata</name>
    <dbReference type="NCBI Taxonomy" id="688661"/>
    <lineage>
        <taxon>Eukaryota</taxon>
        <taxon>Fungi</taxon>
        <taxon>Fungi incertae sedis</taxon>
        <taxon>Mucoromycota</taxon>
        <taxon>Mucoromycotina</taxon>
        <taxon>Mucoromycetes</taxon>
        <taxon>Mucorales</taxon>
        <taxon>Lichtheimiaceae</taxon>
        <taxon>Lichtheimia</taxon>
    </lineage>
</organism>
<evidence type="ECO:0000313" key="9">
    <source>
        <dbReference type="EMBL" id="KAJ8656141.1"/>
    </source>
</evidence>
<comment type="similarity">
    <text evidence="2">Belongs to the TFB1 family.</text>
</comment>
<dbReference type="Pfam" id="PF08567">
    <property type="entry name" value="PH_TFIIH"/>
    <property type="match status" value="1"/>
</dbReference>
<dbReference type="Gene3D" id="6.10.140.1200">
    <property type="match status" value="1"/>
</dbReference>
<evidence type="ECO:0000256" key="3">
    <source>
        <dbReference type="ARBA" id="ARBA00022737"/>
    </source>
</evidence>
<comment type="subcellular location">
    <subcellularLocation>
        <location evidence="1">Nucleus</location>
    </subcellularLocation>
</comment>
<proteinExistence type="inferred from homology"/>
<feature type="region of interest" description="Disordered" evidence="7">
    <location>
        <begin position="102"/>
        <end position="177"/>
    </location>
</feature>
<feature type="region of interest" description="Disordered" evidence="7">
    <location>
        <begin position="231"/>
        <end position="255"/>
    </location>
</feature>
<dbReference type="InterPro" id="IPR013876">
    <property type="entry name" value="TFIIH_BTF_p62_N"/>
</dbReference>
<keyword evidence="10" id="KW-1185">Reference proteome</keyword>
<evidence type="ECO:0000259" key="8">
    <source>
        <dbReference type="PROSITE" id="PS50858"/>
    </source>
</evidence>
<dbReference type="Proteomes" id="UP001234581">
    <property type="component" value="Unassembled WGS sequence"/>
</dbReference>
<feature type="compositionally biased region" description="Low complexity" evidence="7">
    <location>
        <begin position="134"/>
        <end position="175"/>
    </location>
</feature>
<evidence type="ECO:0000256" key="2">
    <source>
        <dbReference type="ARBA" id="ARBA00009448"/>
    </source>
</evidence>
<sequence>MWEPNEQLLLRAPVLYKKNEGTLFVTPRRIAWQQQGTPQLNPSILYNSISGLQQTPEKAAKVLLKISTTADPAPKDYTFQFISQKALTEREAVKSQITELLARARGGSRPSSATPHRSPARTPIPPPPHPPSSAPSTPAGATATAASSPAPATPQQQAPSTPSSSAVSSPIPGSPQAWRHEEFNARKQLLSTSRELHTLHMELVVQGKTVTEEEFWASPYVKRIRQKLKKDTVSREGRQKGRSSKMVELMPGQQEGSDVKYTLTSQIIHNIFTEFPSVKRAYDTNVPDKVSEKDFWKRFLASEFFHRSRTGARSQMATYDDIFDRCLQEEDDENSKAPELSSLDKIRRAIDLTATQEDHIDSGNAPDFTMRAGGNTQVLPLIRRFNRHAMRVLETPPSKLKEQKANNEDDIIKEIEIPDLQPEQPSERVVLDIQDSKRYFESQSKDRGHLNITEQDAKELLGSFKEQFDAWQPDLTKSVMKPKTADSAYLQLTESIKRKVMHDQKTAGADVKLPPQVHQKVQSYHSATNEILRHFWASYDPYRADKNTRMADGLKKQREKFNEILITVNSYQGDVDKCKRMLKPVMVAMDIALKAAEKKANKKRRV</sequence>
<evidence type="ECO:0000256" key="4">
    <source>
        <dbReference type="ARBA" id="ARBA00023015"/>
    </source>
</evidence>
<dbReference type="CDD" id="cd13229">
    <property type="entry name" value="PH_TFIIH"/>
    <property type="match status" value="1"/>
</dbReference>
<dbReference type="Gene3D" id="2.30.29.30">
    <property type="entry name" value="Pleckstrin-homology domain (PH domain)/Phosphotyrosine-binding domain (PTB)"/>
    <property type="match status" value="1"/>
</dbReference>
<dbReference type="SUPFAM" id="SSF140383">
    <property type="entry name" value="BSD domain-like"/>
    <property type="match status" value="2"/>
</dbReference>
<evidence type="ECO:0000256" key="1">
    <source>
        <dbReference type="ARBA" id="ARBA00004123"/>
    </source>
</evidence>
<dbReference type="EMBL" id="JARTCD010000042">
    <property type="protein sequence ID" value="KAJ8656141.1"/>
    <property type="molecule type" value="Genomic_DNA"/>
</dbReference>
<dbReference type="AlphaFoldDB" id="A0AAD7V1V7"/>
<dbReference type="GO" id="GO:0000439">
    <property type="term" value="C:transcription factor TFIIH core complex"/>
    <property type="evidence" value="ECO:0007669"/>
    <property type="project" value="InterPro"/>
</dbReference>
<reference evidence="9 10" key="1">
    <citation type="submission" date="2023-03" db="EMBL/GenBank/DDBJ databases">
        <title>Genome sequence of Lichtheimia ornata CBS 291.66.</title>
        <authorList>
            <person name="Mohabir J.T."/>
            <person name="Shea T.P."/>
            <person name="Kurbessoian T."/>
            <person name="Berby B."/>
            <person name="Fontaine J."/>
            <person name="Livny J."/>
            <person name="Gnirke A."/>
            <person name="Stajich J.E."/>
            <person name="Cuomo C.A."/>
        </authorList>
    </citation>
    <scope>NUCLEOTIDE SEQUENCE [LARGE SCALE GENOMIC DNA]</scope>
    <source>
        <strain evidence="9">CBS 291.66</strain>
    </source>
</reference>
<keyword evidence="4" id="KW-0805">Transcription regulation</keyword>
<dbReference type="PROSITE" id="PS50858">
    <property type="entry name" value="BSD"/>
    <property type="match status" value="1"/>
</dbReference>
<dbReference type="SMART" id="SM00751">
    <property type="entry name" value="BSD"/>
    <property type="match status" value="1"/>
</dbReference>
<dbReference type="InterPro" id="IPR027079">
    <property type="entry name" value="Tfb1/GTF2H1"/>
</dbReference>
<dbReference type="GeneID" id="83215561"/>
<dbReference type="SUPFAM" id="SSF50729">
    <property type="entry name" value="PH domain-like"/>
    <property type="match status" value="1"/>
</dbReference>
<dbReference type="InterPro" id="IPR005607">
    <property type="entry name" value="BSD_dom"/>
</dbReference>
<dbReference type="GO" id="GO:0006351">
    <property type="term" value="P:DNA-templated transcription"/>
    <property type="evidence" value="ECO:0007669"/>
    <property type="project" value="InterPro"/>
</dbReference>
<keyword evidence="6" id="KW-0539">Nucleus</keyword>
<dbReference type="RefSeq" id="XP_058341054.1">
    <property type="nucleotide sequence ID" value="XM_058488161.1"/>
</dbReference>
<dbReference type="GO" id="GO:0006289">
    <property type="term" value="P:nucleotide-excision repair"/>
    <property type="evidence" value="ECO:0007669"/>
    <property type="project" value="InterPro"/>
</dbReference>
<evidence type="ECO:0000256" key="7">
    <source>
        <dbReference type="SAM" id="MobiDB-lite"/>
    </source>
</evidence>